<protein>
    <submittedName>
        <fullName evidence="2">Uncharacterized protein</fullName>
    </submittedName>
</protein>
<feature type="region of interest" description="Disordered" evidence="1">
    <location>
        <begin position="81"/>
        <end position="130"/>
    </location>
</feature>
<comment type="caution">
    <text evidence="2">The sequence shown here is derived from an EMBL/GenBank/DDBJ whole genome shotgun (WGS) entry which is preliminary data.</text>
</comment>
<proteinExistence type="predicted"/>
<evidence type="ECO:0000313" key="3">
    <source>
        <dbReference type="Proteomes" id="UP000583454"/>
    </source>
</evidence>
<accession>A0A840ZMJ7</accession>
<dbReference type="Proteomes" id="UP000583454">
    <property type="component" value="Unassembled WGS sequence"/>
</dbReference>
<dbReference type="AlphaFoldDB" id="A0A840ZMJ7"/>
<evidence type="ECO:0000256" key="1">
    <source>
        <dbReference type="SAM" id="MobiDB-lite"/>
    </source>
</evidence>
<dbReference type="EMBL" id="JACHOP010000013">
    <property type="protein sequence ID" value="MBB5758414.1"/>
    <property type="molecule type" value="Genomic_DNA"/>
</dbReference>
<gene>
    <name evidence="2" type="ORF">HNR00_003134</name>
</gene>
<sequence length="130" mass="14330">MTGTRTLARRVSYRIADRPDGRFDVIVVLHPGKVFRRRGFATLADAEDGVEVLRAVMPACGAPLCMDQRVTEVEPRGRHFPDVRNLLERQGIPSAGRRTGTRPPDRSGRGVPTTGRASRSPVRPSTDRDA</sequence>
<organism evidence="2 3">
    <name type="scientific">Methylorubrum rhodinum</name>
    <dbReference type="NCBI Taxonomy" id="29428"/>
    <lineage>
        <taxon>Bacteria</taxon>
        <taxon>Pseudomonadati</taxon>
        <taxon>Pseudomonadota</taxon>
        <taxon>Alphaproteobacteria</taxon>
        <taxon>Hyphomicrobiales</taxon>
        <taxon>Methylobacteriaceae</taxon>
        <taxon>Methylorubrum</taxon>
    </lineage>
</organism>
<keyword evidence="3" id="KW-1185">Reference proteome</keyword>
<name>A0A840ZMJ7_9HYPH</name>
<evidence type="ECO:0000313" key="2">
    <source>
        <dbReference type="EMBL" id="MBB5758414.1"/>
    </source>
</evidence>
<reference evidence="2 3" key="1">
    <citation type="submission" date="2020-08" db="EMBL/GenBank/DDBJ databases">
        <title>Genomic Encyclopedia of Type Strains, Phase IV (KMG-IV): sequencing the most valuable type-strain genomes for metagenomic binning, comparative biology and taxonomic classification.</title>
        <authorList>
            <person name="Goeker M."/>
        </authorList>
    </citation>
    <scope>NUCLEOTIDE SEQUENCE [LARGE SCALE GENOMIC DNA]</scope>
    <source>
        <strain evidence="2 3">DSM 2163</strain>
    </source>
</reference>